<keyword evidence="1" id="KW-1185">Reference proteome</keyword>
<dbReference type="RefSeq" id="XP_014674722.1">
    <property type="nucleotide sequence ID" value="XM_014819236.1"/>
</dbReference>
<accession>A0ABM1ERA1</accession>
<dbReference type="InterPro" id="IPR051888">
    <property type="entry name" value="UPF0148_domain"/>
</dbReference>
<dbReference type="InterPro" id="IPR009563">
    <property type="entry name" value="SSSCA1"/>
</dbReference>
<evidence type="ECO:0000313" key="2">
    <source>
        <dbReference type="RefSeq" id="XP_014674722.1"/>
    </source>
</evidence>
<evidence type="ECO:0000313" key="1">
    <source>
        <dbReference type="Proteomes" id="UP000695022"/>
    </source>
</evidence>
<name>A0ABM1ERA1_PRICU</name>
<sequence>MNDGEDNWQPPTEAEMKVIRARQDRSSKISKLMSEYLLKGYKMLGTSCQVCNDHTILLRDKKDNDYCITCSELDEENIKDNPAFNYTAARTQVREAEGQPQAVASVIKEQEVHLVPDLGATALLPTSSTLNSPPMQRVFLPSDADTALPKQVTVCETEGLASPWGALQDKLQWATIELARSHSVEYSTQLCGLVKACADAMLALQQLRAGMR</sequence>
<dbReference type="Pfam" id="PF06677">
    <property type="entry name" value="Auto_anti-p27"/>
    <property type="match status" value="1"/>
</dbReference>
<protein>
    <submittedName>
        <fullName evidence="2">Sjoegren syndrome/scleroderma autoantigen 1 homolog</fullName>
    </submittedName>
</protein>
<reference evidence="2" key="1">
    <citation type="submission" date="2025-08" db="UniProtKB">
        <authorList>
            <consortium name="RefSeq"/>
        </authorList>
    </citation>
    <scope>IDENTIFICATION</scope>
</reference>
<dbReference type="Proteomes" id="UP000695022">
    <property type="component" value="Unplaced"/>
</dbReference>
<proteinExistence type="predicted"/>
<dbReference type="PANTHER" id="PTHR16537">
    <property type="entry name" value="SJOEGREN SYNDROME/SCLERODERMA AUTOANTIGEN 1"/>
    <property type="match status" value="1"/>
</dbReference>
<organism evidence="1 2">
    <name type="scientific">Priapulus caudatus</name>
    <name type="common">Priapulid worm</name>
    <dbReference type="NCBI Taxonomy" id="37621"/>
    <lineage>
        <taxon>Eukaryota</taxon>
        <taxon>Metazoa</taxon>
        <taxon>Ecdysozoa</taxon>
        <taxon>Scalidophora</taxon>
        <taxon>Priapulida</taxon>
        <taxon>Priapulimorpha</taxon>
        <taxon>Priapulimorphida</taxon>
        <taxon>Priapulidae</taxon>
        <taxon>Priapulus</taxon>
    </lineage>
</organism>
<dbReference type="PANTHER" id="PTHR16537:SF1">
    <property type="entry name" value="PROTEIN ZNRD2"/>
    <property type="match status" value="1"/>
</dbReference>
<gene>
    <name evidence="2" type="primary">LOC106814861</name>
</gene>
<dbReference type="GeneID" id="106814861"/>